<dbReference type="FunFam" id="2.70.98.20:FF:000002">
    <property type="entry name" value="Amine oxidase"/>
    <property type="match status" value="1"/>
</dbReference>
<evidence type="ECO:0000256" key="3">
    <source>
        <dbReference type="ARBA" id="ARBA00022772"/>
    </source>
</evidence>
<dbReference type="EMBL" id="AFYH01167375">
    <property type="status" value="NOT_ANNOTATED_CDS"/>
    <property type="molecule type" value="Genomic_DNA"/>
</dbReference>
<keyword evidence="9" id="KW-0812">Transmembrane</keyword>
<dbReference type="Gene3D" id="2.70.98.20">
    <property type="entry name" value="Copper amine oxidase, catalytic domain"/>
    <property type="match status" value="1"/>
</dbReference>
<dbReference type="InterPro" id="IPR036460">
    <property type="entry name" value="Cu_amine_oxidase_C_sf"/>
</dbReference>
<keyword evidence="2 8" id="KW-0479">Metal-binding</keyword>
<organism evidence="13 14">
    <name type="scientific">Latimeria chalumnae</name>
    <name type="common">Coelacanth</name>
    <dbReference type="NCBI Taxonomy" id="7897"/>
    <lineage>
        <taxon>Eukaryota</taxon>
        <taxon>Metazoa</taxon>
        <taxon>Chordata</taxon>
        <taxon>Craniata</taxon>
        <taxon>Vertebrata</taxon>
        <taxon>Euteleostomi</taxon>
        <taxon>Coelacanthiformes</taxon>
        <taxon>Coelacanthidae</taxon>
        <taxon>Latimeria</taxon>
    </lineage>
</organism>
<dbReference type="InterPro" id="IPR015800">
    <property type="entry name" value="Cu_amine_oxidase_N2"/>
</dbReference>
<evidence type="ECO:0000259" key="12">
    <source>
        <dbReference type="Pfam" id="PF02728"/>
    </source>
</evidence>
<keyword evidence="3 6" id="KW-0801">TPQ</keyword>
<comment type="cofactor">
    <cofactor evidence="8">
        <name>Cu cation</name>
        <dbReference type="ChEBI" id="CHEBI:23378"/>
    </cofactor>
    <text evidence="8">Contains 1 topaquinone per subunit.</text>
</comment>
<dbReference type="InterPro" id="IPR015798">
    <property type="entry name" value="Cu_amine_oxidase_C"/>
</dbReference>
<keyword evidence="9" id="KW-0472">Membrane</keyword>
<dbReference type="PANTHER" id="PTHR10638:SF4">
    <property type="entry name" value="RETINA-SPECIFIC COPPER AMINE OXIDASE"/>
    <property type="match status" value="1"/>
</dbReference>
<dbReference type="Proteomes" id="UP000008672">
    <property type="component" value="Unassembled WGS sequence"/>
</dbReference>
<feature type="active site" description="Proton acceptor" evidence="6">
    <location>
        <position position="404"/>
    </location>
</feature>
<dbReference type="EMBL" id="AFYH01167376">
    <property type="status" value="NOT_ANNOTATED_CDS"/>
    <property type="molecule type" value="Genomic_DNA"/>
</dbReference>
<reference evidence="13" key="2">
    <citation type="submission" date="2025-08" db="UniProtKB">
        <authorList>
            <consortium name="Ensembl"/>
        </authorList>
    </citation>
    <scope>IDENTIFICATION</scope>
</reference>
<dbReference type="PROSITE" id="PS01164">
    <property type="entry name" value="COPPER_AMINE_OXID_1"/>
    <property type="match status" value="1"/>
</dbReference>
<dbReference type="InterPro" id="IPR000269">
    <property type="entry name" value="Cu_amine_oxidase"/>
</dbReference>
<dbReference type="eggNOG" id="KOG1186">
    <property type="taxonomic scope" value="Eukaryota"/>
</dbReference>
<dbReference type="OrthoDB" id="5379943at2759"/>
<dbReference type="Bgee" id="ENSLACG00000004727">
    <property type="expression patterns" value="Expressed in pharyngeal gill and 6 other cell types or tissues"/>
</dbReference>
<dbReference type="EMBL" id="AFYH01167378">
    <property type="status" value="NOT_ANNOTATED_CDS"/>
    <property type="molecule type" value="Genomic_DNA"/>
</dbReference>
<reference evidence="13" key="3">
    <citation type="submission" date="2025-09" db="UniProtKB">
        <authorList>
            <consortium name="Ensembl"/>
        </authorList>
    </citation>
    <scope>IDENTIFICATION</scope>
</reference>
<dbReference type="GO" id="GO:0005507">
    <property type="term" value="F:copper ion binding"/>
    <property type="evidence" value="ECO:0007669"/>
    <property type="project" value="InterPro"/>
</dbReference>
<gene>
    <name evidence="13" type="primary">LOC102366363</name>
</gene>
<evidence type="ECO:0000256" key="1">
    <source>
        <dbReference type="ARBA" id="ARBA00007983"/>
    </source>
</evidence>
<dbReference type="Pfam" id="PF01179">
    <property type="entry name" value="Cu_amine_oxid"/>
    <property type="match status" value="1"/>
</dbReference>
<protein>
    <recommendedName>
        <fullName evidence="8">Amine oxidase</fullName>
        <ecNumber evidence="8">1.4.3.-</ecNumber>
    </recommendedName>
</protein>
<dbReference type="RefSeq" id="XP_014350019.1">
    <property type="nucleotide sequence ID" value="XM_014494533.2"/>
</dbReference>
<feature type="modified residue" description="2',4',5'-topaquinone" evidence="7">
    <location>
        <position position="486"/>
    </location>
</feature>
<dbReference type="FunFam" id="3.10.450.40:FF:000001">
    <property type="entry name" value="Amine oxidase"/>
    <property type="match status" value="1"/>
</dbReference>
<dbReference type="GO" id="GO:0048038">
    <property type="term" value="F:quinone binding"/>
    <property type="evidence" value="ECO:0007669"/>
    <property type="project" value="InterPro"/>
</dbReference>
<keyword evidence="4 8" id="KW-0560">Oxidoreductase</keyword>
<dbReference type="InterPro" id="IPR049947">
    <property type="entry name" value="Cu_Am_Ox_Cu-bd"/>
</dbReference>
<feature type="active site" description="Schiff-base intermediate with substrate; via topaquinone" evidence="6">
    <location>
        <position position="486"/>
    </location>
</feature>
<evidence type="ECO:0000256" key="6">
    <source>
        <dbReference type="PIRSR" id="PIRSR600269-50"/>
    </source>
</evidence>
<keyword evidence="5 8" id="KW-0186">Copper</keyword>
<dbReference type="Ensembl" id="ENSLACT00000005365.2">
    <property type="protein sequence ID" value="ENSLACP00000005318.2"/>
    <property type="gene ID" value="ENSLACG00000004727.2"/>
</dbReference>
<evidence type="ECO:0000256" key="5">
    <source>
        <dbReference type="ARBA" id="ARBA00023008"/>
    </source>
</evidence>
<dbReference type="PROSITE" id="PS01165">
    <property type="entry name" value="COPPER_AMINE_OXID_2"/>
    <property type="match status" value="1"/>
</dbReference>
<dbReference type="GeneTree" id="ENSGT00950000183207"/>
<dbReference type="EC" id="1.4.3.-" evidence="8"/>
<dbReference type="Gene3D" id="3.10.450.40">
    <property type="match status" value="2"/>
</dbReference>
<dbReference type="GO" id="GO:0008131">
    <property type="term" value="F:primary methylamine oxidase activity"/>
    <property type="evidence" value="ECO:0007669"/>
    <property type="project" value="InterPro"/>
</dbReference>
<dbReference type="HOGENOM" id="CLU_015739_1_0_1"/>
<evidence type="ECO:0000259" key="11">
    <source>
        <dbReference type="Pfam" id="PF02727"/>
    </source>
</evidence>
<keyword evidence="14" id="KW-1185">Reference proteome</keyword>
<keyword evidence="9" id="KW-1133">Transmembrane helix</keyword>
<dbReference type="SUPFAM" id="SSF54416">
    <property type="entry name" value="Amine oxidase N-terminal region"/>
    <property type="match status" value="2"/>
</dbReference>
<dbReference type="Pfam" id="PF02727">
    <property type="entry name" value="Cu_amine_oxidN2"/>
    <property type="match status" value="1"/>
</dbReference>
<dbReference type="SUPFAM" id="SSF49998">
    <property type="entry name" value="Amine oxidase catalytic domain"/>
    <property type="match status" value="1"/>
</dbReference>
<evidence type="ECO:0000256" key="2">
    <source>
        <dbReference type="ARBA" id="ARBA00022723"/>
    </source>
</evidence>
<reference evidence="14" key="1">
    <citation type="submission" date="2011-08" db="EMBL/GenBank/DDBJ databases">
        <title>The draft genome of Latimeria chalumnae.</title>
        <authorList>
            <person name="Di Palma F."/>
            <person name="Alfoldi J."/>
            <person name="Johnson J."/>
            <person name="Berlin A."/>
            <person name="Gnerre S."/>
            <person name="Jaffe D."/>
            <person name="MacCallum I."/>
            <person name="Young S."/>
            <person name="Walker B.J."/>
            <person name="Lander E."/>
            <person name="Lindblad-Toh K."/>
        </authorList>
    </citation>
    <scope>NUCLEOTIDE SEQUENCE [LARGE SCALE GENOMIC DNA]</scope>
    <source>
        <strain evidence="14">Wild caught</strain>
    </source>
</reference>
<dbReference type="AlphaFoldDB" id="H3A6P7"/>
<evidence type="ECO:0000313" key="14">
    <source>
        <dbReference type="Proteomes" id="UP000008672"/>
    </source>
</evidence>
<dbReference type="PANTHER" id="PTHR10638">
    <property type="entry name" value="COPPER AMINE OXIDASE"/>
    <property type="match status" value="1"/>
</dbReference>
<dbReference type="KEGG" id="lcm:102366363"/>
<feature type="domain" description="Copper amine oxidase N3-terminal" evidence="12">
    <location>
        <begin position="192"/>
        <end position="287"/>
    </location>
</feature>
<dbReference type="InParanoid" id="H3A6P7"/>
<evidence type="ECO:0000256" key="8">
    <source>
        <dbReference type="RuleBase" id="RU000672"/>
    </source>
</evidence>
<dbReference type="GO" id="GO:0005886">
    <property type="term" value="C:plasma membrane"/>
    <property type="evidence" value="ECO:0007669"/>
    <property type="project" value="TreeGrafter"/>
</dbReference>
<sequence>MLIPTEVFDKHKCTSSICHSCWSPRKWFHEACSFCRSTMNVKIISALFALALAIIVALIFCVLSRSPRCAQHQGIQVEHDDRSLLFSDLSNEELMIVKNYLKENLELVDISSAKLSDNFIYYVEMHLPKKQDVLMFLDKDGKKPSREALAVVFFGKKAKPTIKEYIVGPLPNPKYHRDITSEKYQNLNFNSRPFGLNEYSRVYSHLIKNEFPKAKQVLKDSFDFDGNNLASFMSAPMGLEAGQRESWFCFFHNVSAYFLHPVGLEVLVDFSSLDTSEWKVKSVLYNGQYFENMEDLEDKYTKRKVDLVKFDKNDVNAGSLKPPHPPSGAAPIEYEPQGKRYSVKNNQVIYLSWRFSFGLSATTGLRLFDIRFNGERIVYELSVQEALTVYGSNTGTAMLTKYLDGSFGFGRCSYEMVRGVDCPYTATYLDTYYFFDTDGPVRSKNSICIFEQNIGLPLRRHYSASHYGGLTNSVLIVRTIATIGNYDYVWDFRFYQNGAIEAKIHATGYISTAYLFGDGLKYGTKVRTDTLGTIHTHFLHYKVDLDIAGTENSFVTRDMEFETITVPWKSNQQKQIPKLTEKLLETENQAAFKLHSKSPRYLLFASNKTNKWGHMRSYRIQTISFAGDHIPENTPEEAGMSWGRYKLAVTTHKDEELTSSSVYNQNGPWNPAVNFASYINNENIKNKDLVAWITIGFLHIPHSEDVPNTVTVGNGVGFLLRPYNYFKEDPSTFSSDAVYIDNQQDPTTCDTNPVACLPKAASCAPDLPSFNYEGFENGIW</sequence>
<feature type="domain" description="Copper amine oxidase N2-terminal" evidence="11">
    <location>
        <begin position="103"/>
        <end position="175"/>
    </location>
</feature>
<dbReference type="GeneID" id="102366363"/>
<dbReference type="Pfam" id="PF02728">
    <property type="entry name" value="Cu_amine_oxidN3"/>
    <property type="match status" value="1"/>
</dbReference>
<dbReference type="FunFam" id="3.10.450.40:FF:000007">
    <property type="entry name" value="Amine oxidase"/>
    <property type="match status" value="1"/>
</dbReference>
<name>H3A6P7_LATCH</name>
<dbReference type="InterPro" id="IPR016182">
    <property type="entry name" value="Cu_amine_oxidase_N-reg"/>
</dbReference>
<dbReference type="InterPro" id="IPR049948">
    <property type="entry name" value="Cu_Am_ox_TPQ-bd"/>
</dbReference>
<evidence type="ECO:0000259" key="10">
    <source>
        <dbReference type="Pfam" id="PF01179"/>
    </source>
</evidence>
<comment type="similarity">
    <text evidence="1 8">Belongs to the copper/topaquinone oxidase family.</text>
</comment>
<dbReference type="GO" id="GO:0009308">
    <property type="term" value="P:amine metabolic process"/>
    <property type="evidence" value="ECO:0007669"/>
    <property type="project" value="UniProtKB-UniRule"/>
</dbReference>
<proteinExistence type="inferred from homology"/>
<evidence type="ECO:0000313" key="13">
    <source>
        <dbReference type="Ensembl" id="ENSLACP00000005318.2"/>
    </source>
</evidence>
<comment type="PTM">
    <text evidence="7 8">Topaquinone (TPQ) is generated by copper-dependent autoxidation of a specific tyrosyl residue.</text>
</comment>
<dbReference type="STRING" id="7897.ENSLACP00000005318"/>
<feature type="domain" description="Copper amine oxidase catalytic" evidence="10">
    <location>
        <begin position="334"/>
        <end position="731"/>
    </location>
</feature>
<dbReference type="PRINTS" id="PR00766">
    <property type="entry name" value="CUDAOXIDASE"/>
</dbReference>
<dbReference type="OMA" id="HFTRAED"/>
<dbReference type="EMBL" id="AFYH01167377">
    <property type="status" value="NOT_ANNOTATED_CDS"/>
    <property type="molecule type" value="Genomic_DNA"/>
</dbReference>
<dbReference type="FunCoup" id="H3A6P7">
    <property type="interactions" value="195"/>
</dbReference>
<dbReference type="InterPro" id="IPR015802">
    <property type="entry name" value="Cu_amine_oxidase_N3"/>
</dbReference>
<evidence type="ECO:0000256" key="7">
    <source>
        <dbReference type="PIRSR" id="PIRSR600269-51"/>
    </source>
</evidence>
<evidence type="ECO:0000256" key="4">
    <source>
        <dbReference type="ARBA" id="ARBA00023002"/>
    </source>
</evidence>
<evidence type="ECO:0000256" key="9">
    <source>
        <dbReference type="SAM" id="Phobius"/>
    </source>
</evidence>
<accession>H3A6P7</accession>
<feature type="transmembrane region" description="Helical" evidence="9">
    <location>
        <begin position="43"/>
        <end position="63"/>
    </location>
</feature>